<comment type="subcellular location">
    <subcellularLocation>
        <location evidence="1">Cell membrane</location>
        <topology evidence="1">Multi-pass membrane protein</topology>
    </subcellularLocation>
</comment>
<feature type="transmembrane region" description="Helical" evidence="10">
    <location>
        <begin position="49"/>
        <end position="73"/>
    </location>
</feature>
<evidence type="ECO:0000256" key="5">
    <source>
        <dbReference type="ARBA" id="ARBA00022475"/>
    </source>
</evidence>
<evidence type="ECO:0000256" key="7">
    <source>
        <dbReference type="ARBA" id="ARBA00022989"/>
    </source>
</evidence>
<evidence type="ECO:0000313" key="11">
    <source>
        <dbReference type="EMBL" id="HIU47291.1"/>
    </source>
</evidence>
<comment type="caution">
    <text evidence="11">The sequence shown here is derived from an EMBL/GenBank/DDBJ whole genome shotgun (WGS) entry which is preliminary data.</text>
</comment>
<reference evidence="11" key="2">
    <citation type="journal article" date="2021" name="PeerJ">
        <title>Extensive microbial diversity within the chicken gut microbiome revealed by metagenomics and culture.</title>
        <authorList>
            <person name="Gilroy R."/>
            <person name="Ravi A."/>
            <person name="Getino M."/>
            <person name="Pursley I."/>
            <person name="Horton D.L."/>
            <person name="Alikhan N.F."/>
            <person name="Baker D."/>
            <person name="Gharbi K."/>
            <person name="Hall N."/>
            <person name="Watson M."/>
            <person name="Adriaenssens E.M."/>
            <person name="Foster-Nyarko E."/>
            <person name="Jarju S."/>
            <person name="Secka A."/>
            <person name="Antonio M."/>
            <person name="Oren A."/>
            <person name="Chaudhuri R.R."/>
            <person name="La Ragione R."/>
            <person name="Hildebrand F."/>
            <person name="Pallen M.J."/>
        </authorList>
    </citation>
    <scope>NUCLEOTIDE SEQUENCE</scope>
    <source>
        <strain evidence="11">ChiSxjej2B14-8506</strain>
    </source>
</reference>
<sequence>MSENRELFESLSVPRALATLAIPTIISQLITMIYNLADTYFIGMTGDPYKVAAASLAFVLFFMVNALSNLFGIGGGSLISRMLGRNDDSSARNVCAFSFYGTIVVSLIYSTCCLVFMEPLLRLLGASDNTLGYASSYTLWVIVVGGVPSTLSVTMAHLLRSEGYARQASVGLGMGGVLNMLLDPLFMFVIMPAGQEVTGAAIATMISNVCALIYFAVIFYRLRAHTVLSVSPRLALRGARYTGAVFAVGFPSALGSFLSCLSNITVNNLASGYGDIPVAAMGIVKKIDMLPMNVGMGLCQGMMPLVAYNYAARNIKRMRSVISCARICGMGFAALCIVAFELFADGLVRLFINEAETLALGTNFLRICCLATPFMISNFQMSYTFQAMGQGPQSLLLSSCRQGIINIPLLFIMNAIFGLYGVIWTQLLADGITLVISFVMYRKLIRRIQRQLNVAA</sequence>
<dbReference type="InterPro" id="IPR002528">
    <property type="entry name" value="MATE_fam"/>
</dbReference>
<evidence type="ECO:0000256" key="9">
    <source>
        <dbReference type="ARBA" id="ARBA00023251"/>
    </source>
</evidence>
<accession>A0A9D1LSR3</accession>
<dbReference type="Pfam" id="PF01554">
    <property type="entry name" value="MatE"/>
    <property type="match status" value="2"/>
</dbReference>
<name>A0A9D1LSR3_9FIRM</name>
<evidence type="ECO:0000313" key="12">
    <source>
        <dbReference type="Proteomes" id="UP000824123"/>
    </source>
</evidence>
<dbReference type="InterPro" id="IPR048279">
    <property type="entry name" value="MdtK-like"/>
</dbReference>
<keyword evidence="8 10" id="KW-0472">Membrane</keyword>
<feature type="transmembrane region" description="Helical" evidence="10">
    <location>
        <begin position="324"/>
        <end position="344"/>
    </location>
</feature>
<keyword evidence="6 10" id="KW-0812">Transmembrane</keyword>
<dbReference type="AlphaFoldDB" id="A0A9D1LSR3"/>
<keyword evidence="4" id="KW-0813">Transport</keyword>
<feature type="transmembrane region" description="Helical" evidence="10">
    <location>
        <begin position="171"/>
        <end position="191"/>
    </location>
</feature>
<evidence type="ECO:0000256" key="3">
    <source>
        <dbReference type="ARBA" id="ARBA00022106"/>
    </source>
</evidence>
<comment type="similarity">
    <text evidence="2">Belongs to the multi antimicrobial extrusion (MATE) (TC 2.A.66.1) family. MepA subfamily.</text>
</comment>
<dbReference type="GO" id="GO:0046677">
    <property type="term" value="P:response to antibiotic"/>
    <property type="evidence" value="ECO:0007669"/>
    <property type="project" value="UniProtKB-KW"/>
</dbReference>
<evidence type="ECO:0000256" key="2">
    <source>
        <dbReference type="ARBA" id="ARBA00008417"/>
    </source>
</evidence>
<dbReference type="GO" id="GO:0005886">
    <property type="term" value="C:plasma membrane"/>
    <property type="evidence" value="ECO:0007669"/>
    <property type="project" value="UniProtKB-SubCell"/>
</dbReference>
<protein>
    <recommendedName>
        <fullName evidence="3">Multidrug export protein MepA</fullName>
    </recommendedName>
</protein>
<feature type="transmembrane region" description="Helical" evidence="10">
    <location>
        <begin position="94"/>
        <end position="117"/>
    </location>
</feature>
<dbReference type="PIRSF" id="PIRSF006603">
    <property type="entry name" value="DinF"/>
    <property type="match status" value="1"/>
</dbReference>
<keyword evidence="5" id="KW-1003">Cell membrane</keyword>
<feature type="transmembrane region" description="Helical" evidence="10">
    <location>
        <begin position="197"/>
        <end position="220"/>
    </location>
</feature>
<reference evidence="11" key="1">
    <citation type="submission" date="2020-10" db="EMBL/GenBank/DDBJ databases">
        <authorList>
            <person name="Gilroy R."/>
        </authorList>
    </citation>
    <scope>NUCLEOTIDE SEQUENCE</scope>
    <source>
        <strain evidence="11">ChiSxjej2B14-8506</strain>
    </source>
</reference>
<organism evidence="11 12">
    <name type="scientific">Candidatus Fimadaptatus faecigallinarum</name>
    <dbReference type="NCBI Taxonomy" id="2840814"/>
    <lineage>
        <taxon>Bacteria</taxon>
        <taxon>Bacillati</taxon>
        <taxon>Bacillota</taxon>
        <taxon>Clostridia</taxon>
        <taxon>Eubacteriales</taxon>
        <taxon>Candidatus Fimadaptatus</taxon>
    </lineage>
</organism>
<keyword evidence="7 10" id="KW-1133">Transmembrane helix</keyword>
<dbReference type="CDD" id="cd13143">
    <property type="entry name" value="MATE_MepA_like"/>
    <property type="match status" value="1"/>
</dbReference>
<evidence type="ECO:0000256" key="8">
    <source>
        <dbReference type="ARBA" id="ARBA00023136"/>
    </source>
</evidence>
<evidence type="ECO:0000256" key="6">
    <source>
        <dbReference type="ARBA" id="ARBA00022692"/>
    </source>
</evidence>
<feature type="transmembrane region" description="Helical" evidence="10">
    <location>
        <begin position="137"/>
        <end position="159"/>
    </location>
</feature>
<feature type="transmembrane region" description="Helical" evidence="10">
    <location>
        <begin position="241"/>
        <end position="264"/>
    </location>
</feature>
<feature type="transmembrane region" description="Helical" evidence="10">
    <location>
        <begin position="12"/>
        <end position="37"/>
    </location>
</feature>
<dbReference type="PANTHER" id="PTHR43823">
    <property type="entry name" value="SPORULATION PROTEIN YKVU"/>
    <property type="match status" value="1"/>
</dbReference>
<feature type="transmembrane region" description="Helical" evidence="10">
    <location>
        <begin position="423"/>
        <end position="441"/>
    </location>
</feature>
<dbReference type="GO" id="GO:0015297">
    <property type="term" value="F:antiporter activity"/>
    <property type="evidence" value="ECO:0007669"/>
    <property type="project" value="InterPro"/>
</dbReference>
<dbReference type="InterPro" id="IPR051327">
    <property type="entry name" value="MATE_MepA_subfamily"/>
</dbReference>
<evidence type="ECO:0000256" key="4">
    <source>
        <dbReference type="ARBA" id="ARBA00022448"/>
    </source>
</evidence>
<proteinExistence type="inferred from homology"/>
<evidence type="ECO:0000256" key="10">
    <source>
        <dbReference type="SAM" id="Phobius"/>
    </source>
</evidence>
<dbReference type="EMBL" id="DVNK01000051">
    <property type="protein sequence ID" value="HIU47291.1"/>
    <property type="molecule type" value="Genomic_DNA"/>
</dbReference>
<dbReference type="PANTHER" id="PTHR43823:SF3">
    <property type="entry name" value="MULTIDRUG EXPORT PROTEIN MEPA"/>
    <property type="match status" value="1"/>
</dbReference>
<dbReference type="Proteomes" id="UP000824123">
    <property type="component" value="Unassembled WGS sequence"/>
</dbReference>
<dbReference type="InterPro" id="IPR045070">
    <property type="entry name" value="MATE_MepA-like"/>
</dbReference>
<gene>
    <name evidence="11" type="ORF">IAC59_08565</name>
</gene>
<dbReference type="GO" id="GO:0042910">
    <property type="term" value="F:xenobiotic transmembrane transporter activity"/>
    <property type="evidence" value="ECO:0007669"/>
    <property type="project" value="InterPro"/>
</dbReference>
<evidence type="ECO:0000256" key="1">
    <source>
        <dbReference type="ARBA" id="ARBA00004651"/>
    </source>
</evidence>
<feature type="transmembrane region" description="Helical" evidence="10">
    <location>
        <begin position="294"/>
        <end position="312"/>
    </location>
</feature>
<keyword evidence="9" id="KW-0046">Antibiotic resistance</keyword>